<dbReference type="InterPro" id="IPR036513">
    <property type="entry name" value="STAS_dom_sf"/>
</dbReference>
<dbReference type="EMBL" id="JABANE010000100">
    <property type="protein sequence ID" value="NME71479.1"/>
    <property type="molecule type" value="Genomic_DNA"/>
</dbReference>
<reference evidence="1 2" key="1">
    <citation type="submission" date="2020-04" db="EMBL/GenBank/DDBJ databases">
        <title>Flammeovirga sp. SR4, a novel species isolated from seawater.</title>
        <authorList>
            <person name="Wang X."/>
        </authorList>
    </citation>
    <scope>NUCLEOTIDE SEQUENCE [LARGE SCALE GENOMIC DNA]</scope>
    <source>
        <strain evidence="1 2">ATCC 23126</strain>
    </source>
</reference>
<proteinExistence type="predicted"/>
<gene>
    <name evidence="1" type="ORF">HHU12_26165</name>
</gene>
<keyword evidence="2" id="KW-1185">Reference proteome</keyword>
<sequence length="248" mass="28340">MIKINSTLGSNVIGFTINGKIDDEGLQEFFKAIDEKTNKNGKIKLLGEVENMGGIEDFKAFFDILKAKAKAITALEKYAFVGEAEWMQKISGVMDFMIPNIPIKMFKTEERDQALVWLLQKEEAFVPGIHKIEVEDNDNFLAYRFTGKINPQEYVGLDSEFSVQINSGKSLNIYMEFAGFEGYSNILAMWDDFKTGIKYYSDIKKVAIVNSGQWMDFLVRIGDIFTPGINMEHFEENDKERAKTWLNS</sequence>
<dbReference type="InterPro" id="IPR021866">
    <property type="entry name" value="SpoIIAA-like"/>
</dbReference>
<dbReference type="Gene3D" id="3.40.50.10600">
    <property type="entry name" value="SpoIIaa-like domains"/>
    <property type="match status" value="2"/>
</dbReference>
<accession>A0A7X9RZC3</accession>
<comment type="caution">
    <text evidence="1">The sequence shown here is derived from an EMBL/GenBank/DDBJ whole genome shotgun (WGS) entry which is preliminary data.</text>
</comment>
<protein>
    <submittedName>
        <fullName evidence="1">STAS/SEC14 domain-containing protein</fullName>
    </submittedName>
</protein>
<dbReference type="SUPFAM" id="SSF52091">
    <property type="entry name" value="SpoIIaa-like"/>
    <property type="match status" value="2"/>
</dbReference>
<name>A0A7X9RZC3_9BACT</name>
<evidence type="ECO:0000313" key="2">
    <source>
        <dbReference type="Proteomes" id="UP000576082"/>
    </source>
</evidence>
<dbReference type="Proteomes" id="UP000576082">
    <property type="component" value="Unassembled WGS sequence"/>
</dbReference>
<dbReference type="RefSeq" id="WP_169659695.1">
    <property type="nucleotide sequence ID" value="NZ_JABANE010000100.1"/>
</dbReference>
<dbReference type="AlphaFoldDB" id="A0A7X9RZC3"/>
<evidence type="ECO:0000313" key="1">
    <source>
        <dbReference type="EMBL" id="NME71479.1"/>
    </source>
</evidence>
<dbReference type="InterPro" id="IPR038396">
    <property type="entry name" value="SpoIIAA-like_sf"/>
</dbReference>
<organism evidence="1 2">
    <name type="scientific">Flammeovirga aprica JL-4</name>
    <dbReference type="NCBI Taxonomy" id="694437"/>
    <lineage>
        <taxon>Bacteria</taxon>
        <taxon>Pseudomonadati</taxon>
        <taxon>Bacteroidota</taxon>
        <taxon>Cytophagia</taxon>
        <taxon>Cytophagales</taxon>
        <taxon>Flammeovirgaceae</taxon>
        <taxon>Flammeovirga</taxon>
    </lineage>
</organism>
<dbReference type="Pfam" id="PF11964">
    <property type="entry name" value="SpoIIAA-like"/>
    <property type="match status" value="2"/>
</dbReference>